<dbReference type="PANTHER" id="PTHR20858">
    <property type="entry name" value="PHOSPHOMETHYLPYRIMIDINE KINASE"/>
    <property type="match status" value="1"/>
</dbReference>
<reference evidence="2 3" key="1">
    <citation type="submission" date="2023-08" db="EMBL/GenBank/DDBJ databases">
        <title>Alcaligenaceae gen. nov., a novel taxon isolated from the sludge of Yixing Pesticide Factory.</title>
        <authorList>
            <person name="Ruan L."/>
        </authorList>
    </citation>
    <scope>NUCLEOTIDE SEQUENCE [LARGE SCALE GENOMIC DNA]</scope>
    <source>
        <strain evidence="2 3">LG-2</strain>
    </source>
</reference>
<evidence type="ECO:0000313" key="3">
    <source>
        <dbReference type="Proteomes" id="UP001232156"/>
    </source>
</evidence>
<name>A0ABU1D410_9BURK</name>
<keyword evidence="3" id="KW-1185">Reference proteome</keyword>
<dbReference type="Proteomes" id="UP001232156">
    <property type="component" value="Unassembled WGS sequence"/>
</dbReference>
<evidence type="ECO:0000259" key="1">
    <source>
        <dbReference type="Pfam" id="PF08543"/>
    </source>
</evidence>
<dbReference type="EMBL" id="JAUZQE010000006">
    <property type="protein sequence ID" value="MDR4125156.1"/>
    <property type="molecule type" value="Genomic_DNA"/>
</dbReference>
<evidence type="ECO:0000313" key="2">
    <source>
        <dbReference type="EMBL" id="MDR4125156.1"/>
    </source>
</evidence>
<protein>
    <submittedName>
        <fullName evidence="2">Bifunctional hydroxymethylpyrimidine kinase/phosphomethylpyrimidine kinase</fullName>
        <ecNumber evidence="2">2.7.1.49</ecNumber>
        <ecNumber evidence="2">2.7.4.7</ecNumber>
    </submittedName>
</protein>
<accession>A0ABU1D410</accession>
<dbReference type="PANTHER" id="PTHR20858:SF17">
    <property type="entry name" value="HYDROXYMETHYLPYRIMIDINE_PHOSPHOMETHYLPYRIMIDINE KINASE THI20-RELATED"/>
    <property type="match status" value="1"/>
</dbReference>
<dbReference type="RefSeq" id="WP_347286516.1">
    <property type="nucleotide sequence ID" value="NZ_JAUZQE010000006.1"/>
</dbReference>
<gene>
    <name evidence="2" type="ORF">Q8947_04040</name>
</gene>
<dbReference type="SUPFAM" id="SSF53613">
    <property type="entry name" value="Ribokinase-like"/>
    <property type="match status" value="1"/>
</dbReference>
<dbReference type="Pfam" id="PF08543">
    <property type="entry name" value="Phos_pyr_kin"/>
    <property type="match status" value="1"/>
</dbReference>
<dbReference type="EC" id="2.7.4.7" evidence="2"/>
<dbReference type="InterPro" id="IPR029056">
    <property type="entry name" value="Ribokinase-like"/>
</dbReference>
<proteinExistence type="predicted"/>
<feature type="domain" description="Pyridoxamine kinase/Phosphomethylpyrimidine kinase" evidence="1">
    <location>
        <begin position="19"/>
        <end position="260"/>
    </location>
</feature>
<dbReference type="GO" id="GO:0008902">
    <property type="term" value="F:hydroxymethylpyrimidine kinase activity"/>
    <property type="evidence" value="ECO:0007669"/>
    <property type="project" value="UniProtKB-EC"/>
</dbReference>
<comment type="caution">
    <text evidence="2">The sequence shown here is derived from an EMBL/GenBank/DDBJ whole genome shotgun (WGS) entry which is preliminary data.</text>
</comment>
<sequence length="268" mass="28206">MLLNPSPPLPVVLIVGPFDPSGSMGLPADAITCAELGCHAISVLTGTLVQDTAGIEHIEAITPELMDDQARCLLEDMPVQAMKVGPLYTTESVSVLAQITADYSDIPLVVHLQRTPDLPLDDDLDADDCHTALFELVLAQADLAVVGHTLLQQWQSHGLLPGSKLDTALDALLDYGVNAVLVTGAPGAGNELTCLLRDEHGQSRRWPAVGGAPVVDADGLLATAITTELARGAEVPDAVDRGLGIARAMAQRVFQPGMGSRIFNRSRS</sequence>
<dbReference type="GO" id="GO:0008972">
    <property type="term" value="F:phosphomethylpyrimidine kinase activity"/>
    <property type="evidence" value="ECO:0007669"/>
    <property type="project" value="UniProtKB-EC"/>
</dbReference>
<keyword evidence="2" id="KW-0808">Transferase</keyword>
<organism evidence="2 3">
    <name type="scientific">Yanghanlia caeni</name>
    <dbReference type="NCBI Taxonomy" id="3064283"/>
    <lineage>
        <taxon>Bacteria</taxon>
        <taxon>Pseudomonadati</taxon>
        <taxon>Pseudomonadota</taxon>
        <taxon>Betaproteobacteria</taxon>
        <taxon>Burkholderiales</taxon>
        <taxon>Alcaligenaceae</taxon>
        <taxon>Yanghanlia</taxon>
    </lineage>
</organism>
<dbReference type="Gene3D" id="3.40.1190.20">
    <property type="match status" value="1"/>
</dbReference>
<keyword evidence="2" id="KW-0418">Kinase</keyword>
<dbReference type="EC" id="2.7.1.49" evidence="2"/>
<dbReference type="InterPro" id="IPR013749">
    <property type="entry name" value="PM/HMP-P_kinase-1"/>
</dbReference>